<dbReference type="PANTHER" id="PTHR24214">
    <property type="entry name" value="PDZ AND LIM DOMAIN PROTEIN ZASP"/>
    <property type="match status" value="1"/>
</dbReference>
<feature type="domain" description="PDZ" evidence="5">
    <location>
        <begin position="3"/>
        <end position="86"/>
    </location>
</feature>
<keyword evidence="3" id="KW-0440">LIM domain</keyword>
<dbReference type="InterPro" id="IPR036034">
    <property type="entry name" value="PDZ_sf"/>
</dbReference>
<sequence length="633" mass="70399">MEELILTRDSPNDPWGFRLTGGKNFGTPLTVVKVTGGGIAESAGVQVGDMVMGINNEETASFSHSDAQKAIINAGDHLILTILRGSPVELPVTPLRCRTPVSRPDSTITVTLDHVENLLDPNIVPSDADVVIVKNSVANRDAPVDIPYPEAPKQTTEPSEEEIAELMLENAEVIDDYNVIGVNFQRFVPKCDFIKNSLVFQALQDEAIRKEKSEEEILSKCPDKRFSTFLVQPNRPKPVVKILLKDDKKDNSKNKGSIEKEELINEKDSNEEKQLEEENGNKTDSQPIGEPEKASETEVSQTSGDLHGLNTNEEILDKDSTQVTEELVSALENIIDGNVKDEDSDTAQEKQREKEIAEKQAQLNTATSELSEFDKQLAQIQKQLASISILPTEIQSHLNQVQEQINKLLELKNKTAEQNVDTQSEPVPSKEIDNSEPEQENSAEAAETYSNNNFESEDLNPANEDASSDIQPPQYSQPSEDEISEQEEEPVRRKKWSIPREKPSFPLTPCLRPVVLPGGRKWRSPKDAYSEAFITETLVSQAEVLVGTTIGVNFRKYEPAKVDMSHSPTWRLIHNVEEPTGGIANRPERIPADCEYMEPIHARHFYVANLTINPDVTSSLVNQPEPTEADACT</sequence>
<protein>
    <recommendedName>
        <fullName evidence="5">PDZ domain-containing protein</fullName>
    </recommendedName>
</protein>
<dbReference type="KEGG" id="btab:109030616"/>
<reference evidence="6" key="1">
    <citation type="submission" date="2021-12" db="EMBL/GenBank/DDBJ databases">
        <authorList>
            <person name="King R."/>
        </authorList>
    </citation>
    <scope>NUCLEOTIDE SEQUENCE</scope>
</reference>
<evidence type="ECO:0000256" key="4">
    <source>
        <dbReference type="SAM" id="MobiDB-lite"/>
    </source>
</evidence>
<dbReference type="FunFam" id="2.30.42.10:FF:000055">
    <property type="entry name" value="PDZ and LIM domain protein 3"/>
    <property type="match status" value="1"/>
</dbReference>
<dbReference type="Proteomes" id="UP001152759">
    <property type="component" value="Chromosome 3"/>
</dbReference>
<dbReference type="PROSITE" id="PS50106">
    <property type="entry name" value="PDZ"/>
    <property type="match status" value="1"/>
</dbReference>
<feature type="compositionally biased region" description="Polar residues" evidence="4">
    <location>
        <begin position="416"/>
        <end position="426"/>
    </location>
</feature>
<feature type="region of interest" description="Disordered" evidence="4">
    <location>
        <begin position="243"/>
        <end position="321"/>
    </location>
</feature>
<accession>A0A9P0A9Y2</accession>
<evidence type="ECO:0000259" key="5">
    <source>
        <dbReference type="PROSITE" id="PS50106"/>
    </source>
</evidence>
<gene>
    <name evidence="6" type="ORF">BEMITA_LOCUS6348</name>
</gene>
<dbReference type="SUPFAM" id="SSF50156">
    <property type="entry name" value="PDZ domain-like"/>
    <property type="match status" value="1"/>
</dbReference>
<proteinExistence type="predicted"/>
<dbReference type="Pfam" id="PF00595">
    <property type="entry name" value="PDZ"/>
    <property type="match status" value="1"/>
</dbReference>
<dbReference type="PANTHER" id="PTHR24214:SF38">
    <property type="entry name" value="PDZ AND LIM DOMAIN PROTEIN ZASP-RELATED"/>
    <property type="match status" value="1"/>
</dbReference>
<evidence type="ECO:0000313" key="7">
    <source>
        <dbReference type="Proteomes" id="UP001152759"/>
    </source>
</evidence>
<evidence type="ECO:0000256" key="3">
    <source>
        <dbReference type="ARBA" id="ARBA00023038"/>
    </source>
</evidence>
<feature type="compositionally biased region" description="Polar residues" evidence="4">
    <location>
        <begin position="297"/>
        <end position="313"/>
    </location>
</feature>
<evidence type="ECO:0000256" key="1">
    <source>
        <dbReference type="ARBA" id="ARBA00004496"/>
    </source>
</evidence>
<dbReference type="GO" id="GO:0061061">
    <property type="term" value="P:muscle structure development"/>
    <property type="evidence" value="ECO:0007669"/>
    <property type="project" value="TreeGrafter"/>
</dbReference>
<feature type="region of interest" description="Disordered" evidence="4">
    <location>
        <begin position="334"/>
        <end position="357"/>
    </location>
</feature>
<keyword evidence="7" id="KW-1185">Reference proteome</keyword>
<dbReference type="GO" id="GO:0051371">
    <property type="term" value="F:muscle alpha-actinin binding"/>
    <property type="evidence" value="ECO:0007669"/>
    <property type="project" value="TreeGrafter"/>
</dbReference>
<evidence type="ECO:0000256" key="2">
    <source>
        <dbReference type="ARBA" id="ARBA00022490"/>
    </source>
</evidence>
<dbReference type="Gene3D" id="2.30.42.10">
    <property type="match status" value="1"/>
</dbReference>
<dbReference type="GO" id="GO:0001725">
    <property type="term" value="C:stress fiber"/>
    <property type="evidence" value="ECO:0007669"/>
    <property type="project" value="TreeGrafter"/>
</dbReference>
<feature type="compositionally biased region" description="Acidic residues" evidence="4">
    <location>
        <begin position="479"/>
        <end position="488"/>
    </location>
</feature>
<dbReference type="InterPro" id="IPR050604">
    <property type="entry name" value="PDZ-LIM_domain"/>
</dbReference>
<dbReference type="GO" id="GO:0031941">
    <property type="term" value="C:filamentous actin"/>
    <property type="evidence" value="ECO:0007669"/>
    <property type="project" value="TreeGrafter"/>
</dbReference>
<feature type="compositionally biased region" description="Basic and acidic residues" evidence="4">
    <location>
        <begin position="347"/>
        <end position="357"/>
    </location>
</feature>
<keyword evidence="3" id="KW-0479">Metal-binding</keyword>
<organism evidence="6 7">
    <name type="scientific">Bemisia tabaci</name>
    <name type="common">Sweetpotato whitefly</name>
    <name type="synonym">Aleurodes tabaci</name>
    <dbReference type="NCBI Taxonomy" id="7038"/>
    <lineage>
        <taxon>Eukaryota</taxon>
        <taxon>Metazoa</taxon>
        <taxon>Ecdysozoa</taxon>
        <taxon>Arthropoda</taxon>
        <taxon>Hexapoda</taxon>
        <taxon>Insecta</taxon>
        <taxon>Pterygota</taxon>
        <taxon>Neoptera</taxon>
        <taxon>Paraneoptera</taxon>
        <taxon>Hemiptera</taxon>
        <taxon>Sternorrhyncha</taxon>
        <taxon>Aleyrodoidea</taxon>
        <taxon>Aleyrodidae</taxon>
        <taxon>Aleyrodinae</taxon>
        <taxon>Bemisia</taxon>
    </lineage>
</organism>
<keyword evidence="3" id="KW-0862">Zinc</keyword>
<dbReference type="AlphaFoldDB" id="A0A9P0A9Y2"/>
<dbReference type="InterPro" id="IPR001478">
    <property type="entry name" value="PDZ"/>
</dbReference>
<dbReference type="CDD" id="cd23068">
    <property type="entry name" value="PDZ_ZASP52-like"/>
    <property type="match status" value="1"/>
</dbReference>
<dbReference type="GO" id="GO:0030018">
    <property type="term" value="C:Z disc"/>
    <property type="evidence" value="ECO:0007669"/>
    <property type="project" value="TreeGrafter"/>
</dbReference>
<feature type="region of interest" description="Disordered" evidence="4">
    <location>
        <begin position="415"/>
        <end position="497"/>
    </location>
</feature>
<dbReference type="EMBL" id="OU963864">
    <property type="protein sequence ID" value="CAH0387317.1"/>
    <property type="molecule type" value="Genomic_DNA"/>
</dbReference>
<evidence type="ECO:0000313" key="6">
    <source>
        <dbReference type="EMBL" id="CAH0387317.1"/>
    </source>
</evidence>
<dbReference type="SMART" id="SM00228">
    <property type="entry name" value="PDZ"/>
    <property type="match status" value="1"/>
</dbReference>
<dbReference type="GO" id="GO:0030036">
    <property type="term" value="P:actin cytoskeleton organization"/>
    <property type="evidence" value="ECO:0007669"/>
    <property type="project" value="TreeGrafter"/>
</dbReference>
<keyword evidence="2" id="KW-0963">Cytoplasm</keyword>
<dbReference type="GO" id="GO:0005912">
    <property type="term" value="C:adherens junction"/>
    <property type="evidence" value="ECO:0007669"/>
    <property type="project" value="TreeGrafter"/>
</dbReference>
<feature type="compositionally biased region" description="Basic and acidic residues" evidence="4">
    <location>
        <begin position="243"/>
        <end position="273"/>
    </location>
</feature>
<name>A0A9P0A9Y2_BEMTA</name>
<dbReference type="GO" id="GO:0003779">
    <property type="term" value="F:actin binding"/>
    <property type="evidence" value="ECO:0007669"/>
    <property type="project" value="TreeGrafter"/>
</dbReference>
<comment type="subcellular location">
    <subcellularLocation>
        <location evidence="1">Cytoplasm</location>
    </subcellularLocation>
</comment>